<name>A0ABV0HGF8_9ENTR</name>
<dbReference type="CDD" id="cd23947">
    <property type="entry name" value="PAPS_reductase-like_YbdN"/>
    <property type="match status" value="1"/>
</dbReference>
<dbReference type="PANTHER" id="PTHR30083">
    <property type="entry name" value="TRANSCRIPTIONAL REGULATOR-RELATED"/>
    <property type="match status" value="1"/>
</dbReference>
<sequence>MSLLKVPLPYTVQEASTRRITWVLQNFSRVCVSFSGGKDSTVMLHITALLAREMGKKISVLFIDWEAQFSSTIAHCEKMRDLYQDVIEHFYWVAIPLTTQNALTQFEPEWQCWEPDAEWVRNPPSGAMTDPAIFPFYHPGITFEHFVQSFAEWYSQKRPAAMLVGIRADESYNRFLTISSQRKQRFADDKPWTTSAPGGHAWYVYPLYDWKTADIWTWFARTQQCYNPLYNLMYQAGVPLRNMRICEPFGPEQRQGLWLYHVLEPERWAAMCQRVSGVHSGGVYAGRANQFYGHRKIEKPTHHTWRSYAMFLLQSMPQNTAEHYRNKIAVYLHWYQKQGVDDIPDAQEGDVGSKDVPSWRRICKVLLNNDYWCRALSFSPTKAVHYQRYRERLKQKRQLWGILCNND</sequence>
<reference evidence="2 3" key="1">
    <citation type="submission" date="2024-01" db="EMBL/GenBank/DDBJ databases">
        <title>Pseudocitrobacter sp. Endophytic strain Cyp-38L.</title>
        <authorList>
            <person name="Amer M.A."/>
            <person name="Hamed S.M."/>
        </authorList>
    </citation>
    <scope>NUCLEOTIDE SEQUENCE [LARGE SCALE GENOMIC DNA]</scope>
    <source>
        <strain evidence="2 3">Cyp38S</strain>
    </source>
</reference>
<dbReference type="InterPro" id="IPR014729">
    <property type="entry name" value="Rossmann-like_a/b/a_fold"/>
</dbReference>
<dbReference type="InterPro" id="IPR021845">
    <property type="entry name" value="DUF3440"/>
</dbReference>
<evidence type="ECO:0000259" key="1">
    <source>
        <dbReference type="Pfam" id="PF01507"/>
    </source>
</evidence>
<evidence type="ECO:0000313" key="2">
    <source>
        <dbReference type="EMBL" id="MEO3989576.1"/>
    </source>
</evidence>
<protein>
    <submittedName>
        <fullName evidence="2">DUF3440 domain-containing protein</fullName>
    </submittedName>
</protein>
<dbReference type="Pfam" id="PF01507">
    <property type="entry name" value="PAPS_reduct"/>
    <property type="match status" value="1"/>
</dbReference>
<organism evidence="2 3">
    <name type="scientific">Pseudocitrobacter cyperus</name>
    <dbReference type="NCBI Taxonomy" id="3112843"/>
    <lineage>
        <taxon>Bacteria</taxon>
        <taxon>Pseudomonadati</taxon>
        <taxon>Pseudomonadota</taxon>
        <taxon>Gammaproteobacteria</taxon>
        <taxon>Enterobacterales</taxon>
        <taxon>Enterobacteriaceae</taxon>
        <taxon>Pseudocitrobacter</taxon>
    </lineage>
</organism>
<dbReference type="EMBL" id="JAYMYY010000001">
    <property type="protein sequence ID" value="MEO3989576.1"/>
    <property type="molecule type" value="Genomic_DNA"/>
</dbReference>
<comment type="caution">
    <text evidence="2">The sequence shown here is derived from an EMBL/GenBank/DDBJ whole genome shotgun (WGS) entry which is preliminary data.</text>
</comment>
<dbReference type="SUPFAM" id="SSF52402">
    <property type="entry name" value="Adenine nucleotide alpha hydrolases-like"/>
    <property type="match status" value="1"/>
</dbReference>
<feature type="domain" description="Phosphoadenosine phosphosulphate reductase" evidence="1">
    <location>
        <begin position="30"/>
        <end position="234"/>
    </location>
</feature>
<dbReference type="InterPro" id="IPR002500">
    <property type="entry name" value="PAPS_reduct_dom"/>
</dbReference>
<dbReference type="PANTHER" id="PTHR30083:SF0">
    <property type="entry name" value="3'-PHOSPHOADENOSINE 5'-PHOSPHOSULFATE SULFOTRANSFERASE (PAPS REDUCTASE)_FAD SYNTHETASE"/>
    <property type="match status" value="1"/>
</dbReference>
<dbReference type="Pfam" id="PF11922">
    <property type="entry name" value="DUF3440"/>
    <property type="match status" value="2"/>
</dbReference>
<accession>A0ABV0HGF8</accession>
<dbReference type="RefSeq" id="WP_347794017.1">
    <property type="nucleotide sequence ID" value="NZ_JAYMYY010000001.1"/>
</dbReference>
<gene>
    <name evidence="2" type="ORF">VSR74_07090</name>
</gene>
<dbReference type="Gene3D" id="3.40.50.620">
    <property type="entry name" value="HUPs"/>
    <property type="match status" value="1"/>
</dbReference>
<evidence type="ECO:0000313" key="3">
    <source>
        <dbReference type="Proteomes" id="UP001444146"/>
    </source>
</evidence>
<proteinExistence type="predicted"/>
<keyword evidence="3" id="KW-1185">Reference proteome</keyword>
<dbReference type="Proteomes" id="UP001444146">
    <property type="component" value="Unassembled WGS sequence"/>
</dbReference>